<dbReference type="PANTHER" id="PTHR30006:SF25">
    <property type="entry name" value="PHOSPHOGLYCERATE TRANSPORT REGULATORY PROTEIN PGTC"/>
    <property type="match status" value="1"/>
</dbReference>
<sequence length="355" mass="40451">MKLLSLIYIAVVFTCFVGSPFVAAKNPLVFPAQSENKSVLKIYGGADKMEIAPFLSAFQKKYPFVQIDYYELSTFEVYSEFLADVKNPPDVLLSSAMNLQVKLVNDGYAQPYSSEQTNKLPAWAKWRNEVFGFTYETAVIAFNKEFLGEEVAPSSRNELLELIRRRSEQIKGRIGIYDITQVGIGYLLWAHDREQSSSYGRMLESFGYHSTRVFRRSADILKALSTGELTVGYNILSSYARTWAAQHPNIIVVQPKDYTSVIMRSAIIPKHAKNVIGAQLFIDYLVSVQGQTDMANFTNFEPINNEVRIKQKHLLDISEGQLRPVPLGIEILVIDDQMKRQIIIQEWENALFEYQ</sequence>
<dbReference type="Pfam" id="PF13343">
    <property type="entry name" value="SBP_bac_6"/>
    <property type="match status" value="1"/>
</dbReference>
<evidence type="ECO:0000256" key="1">
    <source>
        <dbReference type="ARBA" id="ARBA00022729"/>
    </source>
</evidence>
<reference evidence="2 3" key="1">
    <citation type="submission" date="2018-10" db="EMBL/GenBank/DDBJ databases">
        <title>Complete Genome Sequence and Transcriptomic Profiles of a Marine Bacterium, Pseudoalteromonas agarivorans Hao 2018.</title>
        <authorList>
            <person name="Hao L."/>
        </authorList>
    </citation>
    <scope>NUCLEOTIDE SEQUENCE [LARGE SCALE GENOMIC DNA]</scope>
    <source>
        <strain evidence="2 3">Hao 2018</strain>
    </source>
</reference>
<accession>A0AAD0XCF0</accession>
<dbReference type="PANTHER" id="PTHR30006">
    <property type="entry name" value="THIAMINE-BINDING PERIPLASMIC PROTEIN-RELATED"/>
    <property type="match status" value="1"/>
</dbReference>
<dbReference type="SUPFAM" id="SSF53850">
    <property type="entry name" value="Periplasmic binding protein-like II"/>
    <property type="match status" value="1"/>
</dbReference>
<dbReference type="Gene3D" id="3.40.190.10">
    <property type="entry name" value="Periplasmic binding protein-like II"/>
    <property type="match status" value="2"/>
</dbReference>
<protein>
    <submittedName>
        <fullName evidence="2">ABC transporter substrate-binding protein</fullName>
    </submittedName>
</protein>
<dbReference type="AlphaFoldDB" id="A0AAD0XCF0"/>
<name>A0AAD0XCF0_9GAMM</name>
<keyword evidence="1" id="KW-0732">Signal</keyword>
<gene>
    <name evidence="2" type="ORF">D9T18_06325</name>
</gene>
<organism evidence="2 3">
    <name type="scientific">Pseudoalteromonas agarivorans</name>
    <dbReference type="NCBI Taxonomy" id="176102"/>
    <lineage>
        <taxon>Bacteria</taxon>
        <taxon>Pseudomonadati</taxon>
        <taxon>Pseudomonadota</taxon>
        <taxon>Gammaproteobacteria</taxon>
        <taxon>Alteromonadales</taxon>
        <taxon>Pseudoalteromonadaceae</taxon>
        <taxon>Pseudoalteromonas</taxon>
    </lineage>
</organism>
<dbReference type="RefSeq" id="WP_121637294.1">
    <property type="nucleotide sequence ID" value="NZ_CP033065.1"/>
</dbReference>
<dbReference type="Proteomes" id="UP000279995">
    <property type="component" value="Chromosome I"/>
</dbReference>
<dbReference type="EMBL" id="CP033065">
    <property type="protein sequence ID" value="AYM86334.1"/>
    <property type="molecule type" value="Genomic_DNA"/>
</dbReference>
<evidence type="ECO:0000313" key="2">
    <source>
        <dbReference type="EMBL" id="AYM86334.1"/>
    </source>
</evidence>
<dbReference type="GO" id="GO:0030288">
    <property type="term" value="C:outer membrane-bounded periplasmic space"/>
    <property type="evidence" value="ECO:0007669"/>
    <property type="project" value="TreeGrafter"/>
</dbReference>
<evidence type="ECO:0000313" key="3">
    <source>
        <dbReference type="Proteomes" id="UP000279995"/>
    </source>
</evidence>
<proteinExistence type="predicted"/>